<dbReference type="SMART" id="SM00516">
    <property type="entry name" value="SEC14"/>
    <property type="match status" value="1"/>
</dbReference>
<dbReference type="SUPFAM" id="SSF101576">
    <property type="entry name" value="Supernatant protein factor (SPF), C-terminal domain"/>
    <property type="match status" value="1"/>
</dbReference>
<dbReference type="InterPro" id="IPR051064">
    <property type="entry name" value="SEC14/CRAL-TRIO_domain"/>
</dbReference>
<evidence type="ECO:0000259" key="3">
    <source>
        <dbReference type="PROSITE" id="PS50866"/>
    </source>
</evidence>
<evidence type="ECO:0000259" key="2">
    <source>
        <dbReference type="PROSITE" id="PS50191"/>
    </source>
</evidence>
<dbReference type="InterPro" id="IPR011074">
    <property type="entry name" value="CRAL/TRIO_N_dom"/>
</dbReference>
<dbReference type="PANTHER" id="PTHR23324">
    <property type="entry name" value="SEC14 RELATED PROTEIN"/>
    <property type="match status" value="1"/>
</dbReference>
<dbReference type="AlphaFoldDB" id="A0A8W8JNK8"/>
<protein>
    <recommendedName>
        <fullName evidence="6">Retinal-binding protein</fullName>
    </recommendedName>
</protein>
<dbReference type="Gene3D" id="3.40.525.10">
    <property type="entry name" value="CRAL-TRIO lipid binding domain"/>
    <property type="match status" value="1"/>
</dbReference>
<organism evidence="4 5">
    <name type="scientific">Magallana gigas</name>
    <name type="common">Pacific oyster</name>
    <name type="synonym">Crassostrea gigas</name>
    <dbReference type="NCBI Taxonomy" id="29159"/>
    <lineage>
        <taxon>Eukaryota</taxon>
        <taxon>Metazoa</taxon>
        <taxon>Spiralia</taxon>
        <taxon>Lophotrochozoa</taxon>
        <taxon>Mollusca</taxon>
        <taxon>Bivalvia</taxon>
        <taxon>Autobranchia</taxon>
        <taxon>Pteriomorphia</taxon>
        <taxon>Ostreida</taxon>
        <taxon>Ostreoidea</taxon>
        <taxon>Ostreidae</taxon>
        <taxon>Magallana</taxon>
    </lineage>
</organism>
<proteinExistence type="predicted"/>
<dbReference type="Pfam" id="PF00650">
    <property type="entry name" value="CRAL_TRIO"/>
    <property type="match status" value="1"/>
</dbReference>
<feature type="domain" description="GOLD" evidence="3">
    <location>
        <begin position="289"/>
        <end position="404"/>
    </location>
</feature>
<evidence type="ECO:0000256" key="1">
    <source>
        <dbReference type="SAM" id="MobiDB-lite"/>
    </source>
</evidence>
<dbReference type="Proteomes" id="UP000005408">
    <property type="component" value="Unassembled WGS sequence"/>
</dbReference>
<dbReference type="PROSITE" id="PS50866">
    <property type="entry name" value="GOLD"/>
    <property type="match status" value="1"/>
</dbReference>
<dbReference type="InterPro" id="IPR009038">
    <property type="entry name" value="GOLD_dom"/>
</dbReference>
<reference evidence="4" key="1">
    <citation type="submission" date="2022-08" db="UniProtKB">
        <authorList>
            <consortium name="EnsemblMetazoa"/>
        </authorList>
    </citation>
    <scope>IDENTIFICATION</scope>
    <source>
        <strain evidence="4">05x7-T-G4-1.051#20</strain>
    </source>
</reference>
<sequence length="437" mass="50339">MSKKKYSMNGQLEPTDAKRIPDNDQTNGPKQPQTKEEVALVEFKRRVQDLVKPSHDDFYLRRWLKARCFDVDKAEQMFRASMAFREKMKVDTILEDYKQPEVLQKYLTGGFCGHARDGSPVRVEPYGRLDIKGLMCSVRKSDLEKAKIQQCEWTVLDWQKESQKRGQRVDGLTVVFDMAGVGTSMLWRPGLKMYLHLVKILEDNYPEMMRYLLIINAPKIFPLLYKICRPLISEDMKKKIHVIGGDYTEYLLKFIDPSNLPACYGGSLRDPDGDPTCKTMICYGGEVPEKYFLQNADFQEQMQSATVPRGDKLSIDQQVDRVGSILKWEFKTEDHDIGFGVFYKSPKGSVPVVETSRVNSHVVAEDGSYICDKTGTYTIEFNTLVFDNSFSWTRSKTIYYNAEVLCEDEALITTEINSLIEQGDWETLSRKFETTHL</sequence>
<dbReference type="CDD" id="cd00170">
    <property type="entry name" value="SEC14"/>
    <property type="match status" value="1"/>
</dbReference>
<feature type="domain" description="CRAL-TRIO" evidence="2">
    <location>
        <begin position="99"/>
        <end position="272"/>
    </location>
</feature>
<evidence type="ECO:0000313" key="4">
    <source>
        <dbReference type="EnsemblMetazoa" id="G20283.1:cds"/>
    </source>
</evidence>
<feature type="region of interest" description="Disordered" evidence="1">
    <location>
        <begin position="1"/>
        <end position="36"/>
    </location>
</feature>
<evidence type="ECO:0000313" key="5">
    <source>
        <dbReference type="Proteomes" id="UP000005408"/>
    </source>
</evidence>
<dbReference type="Gene3D" id="2.60.120.680">
    <property type="entry name" value="GOLD domain"/>
    <property type="match status" value="1"/>
</dbReference>
<dbReference type="GO" id="GO:0005737">
    <property type="term" value="C:cytoplasm"/>
    <property type="evidence" value="ECO:0007669"/>
    <property type="project" value="TreeGrafter"/>
</dbReference>
<evidence type="ECO:0008006" key="6">
    <source>
        <dbReference type="Google" id="ProtNLM"/>
    </source>
</evidence>
<dbReference type="PANTHER" id="PTHR23324:SF83">
    <property type="entry name" value="SEC14-LIKE PROTEIN 2"/>
    <property type="match status" value="1"/>
</dbReference>
<name>A0A8W8JNK8_MAGGI</name>
<dbReference type="SUPFAM" id="SSF52087">
    <property type="entry name" value="CRAL/TRIO domain"/>
    <property type="match status" value="1"/>
</dbReference>
<dbReference type="InterPro" id="IPR036598">
    <property type="entry name" value="GOLD_dom_sf"/>
</dbReference>
<dbReference type="InterPro" id="IPR036865">
    <property type="entry name" value="CRAL-TRIO_dom_sf"/>
</dbReference>
<keyword evidence="5" id="KW-1185">Reference proteome</keyword>
<dbReference type="SUPFAM" id="SSF46938">
    <property type="entry name" value="CRAL/TRIO N-terminal domain"/>
    <property type="match status" value="1"/>
</dbReference>
<accession>A0A8W8JNK8</accession>
<dbReference type="EnsemblMetazoa" id="G20283.1">
    <property type="protein sequence ID" value="G20283.1:cds"/>
    <property type="gene ID" value="G20283"/>
</dbReference>
<dbReference type="PROSITE" id="PS50191">
    <property type="entry name" value="CRAL_TRIO"/>
    <property type="match status" value="1"/>
</dbReference>
<dbReference type="InterPro" id="IPR001251">
    <property type="entry name" value="CRAL-TRIO_dom"/>
</dbReference>
<dbReference type="SMART" id="SM01100">
    <property type="entry name" value="CRAL_TRIO_N"/>
    <property type="match status" value="1"/>
</dbReference>
<dbReference type="InterPro" id="IPR036273">
    <property type="entry name" value="CRAL/TRIO_N_dom_sf"/>
</dbReference>
<feature type="compositionally biased region" description="Polar residues" evidence="1">
    <location>
        <begin position="23"/>
        <end position="32"/>
    </location>
</feature>